<dbReference type="EMBL" id="CAJOBE010054036">
    <property type="protein sequence ID" value="CAF4366253.1"/>
    <property type="molecule type" value="Genomic_DNA"/>
</dbReference>
<dbReference type="AlphaFoldDB" id="A0A820M0V3"/>
<evidence type="ECO:0000313" key="3">
    <source>
        <dbReference type="Proteomes" id="UP000663874"/>
    </source>
</evidence>
<organism evidence="2 3">
    <name type="scientific">Rotaria sordida</name>
    <dbReference type="NCBI Taxonomy" id="392033"/>
    <lineage>
        <taxon>Eukaryota</taxon>
        <taxon>Metazoa</taxon>
        <taxon>Spiralia</taxon>
        <taxon>Gnathifera</taxon>
        <taxon>Rotifera</taxon>
        <taxon>Eurotatoria</taxon>
        <taxon>Bdelloidea</taxon>
        <taxon>Philodinida</taxon>
        <taxon>Philodinidae</taxon>
        <taxon>Rotaria</taxon>
    </lineage>
</organism>
<accession>A0A820M0V3</accession>
<feature type="region of interest" description="Disordered" evidence="1">
    <location>
        <begin position="1"/>
        <end position="55"/>
    </location>
</feature>
<evidence type="ECO:0008006" key="4">
    <source>
        <dbReference type="Google" id="ProtNLM"/>
    </source>
</evidence>
<dbReference type="Proteomes" id="UP000663874">
    <property type="component" value="Unassembled WGS sequence"/>
</dbReference>
<comment type="caution">
    <text evidence="2">The sequence shown here is derived from an EMBL/GenBank/DDBJ whole genome shotgun (WGS) entry which is preliminary data.</text>
</comment>
<proteinExistence type="predicted"/>
<evidence type="ECO:0000256" key="1">
    <source>
        <dbReference type="SAM" id="MobiDB-lite"/>
    </source>
</evidence>
<gene>
    <name evidence="2" type="ORF">FNK824_LOCUS42836</name>
</gene>
<feature type="non-terminal residue" evidence="2">
    <location>
        <position position="102"/>
    </location>
</feature>
<protein>
    <recommendedName>
        <fullName evidence="4">PiggyBac transposable element-derived protein domain-containing protein</fullName>
    </recommendedName>
</protein>
<feature type="compositionally biased region" description="Acidic residues" evidence="1">
    <location>
        <begin position="14"/>
        <end position="43"/>
    </location>
</feature>
<name>A0A820M0V3_9BILA</name>
<evidence type="ECO:0000313" key="2">
    <source>
        <dbReference type="EMBL" id="CAF4366253.1"/>
    </source>
</evidence>
<reference evidence="2" key="1">
    <citation type="submission" date="2021-02" db="EMBL/GenBank/DDBJ databases">
        <authorList>
            <person name="Nowell W R."/>
        </authorList>
    </citation>
    <scope>NUCLEOTIDE SEQUENCE</scope>
</reference>
<sequence length="102" mass="11668">MATCTTNDPHEIQMDSESEVDSDMEIDEVNSSDIDSDESDDEAAPPKKQSTDRNWSKTAFEPHLFHFDEQNSGVSLDIHVMKSDTPLDFFELLFDEKRIDLI</sequence>